<reference evidence="9 10" key="1">
    <citation type="submission" date="2020-08" db="EMBL/GenBank/DDBJ databases">
        <authorList>
            <person name="Koutsovoulos G."/>
            <person name="Danchin GJ E."/>
        </authorList>
    </citation>
    <scope>NUCLEOTIDE SEQUENCE [LARGE SCALE GENOMIC DNA]</scope>
</reference>
<dbReference type="PANTHER" id="PTHR12466">
    <property type="entry name" value="CDC73 DOMAIN PROTEIN"/>
    <property type="match status" value="1"/>
</dbReference>
<evidence type="ECO:0000256" key="4">
    <source>
        <dbReference type="ARBA" id="ARBA00023163"/>
    </source>
</evidence>
<dbReference type="InterPro" id="IPR038103">
    <property type="entry name" value="CDC73_C_sf"/>
</dbReference>
<evidence type="ECO:0000313" key="9">
    <source>
        <dbReference type="EMBL" id="CAD2143643.1"/>
    </source>
</evidence>
<proteinExistence type="inferred from homology"/>
<accession>A0A6V7U3G2</accession>
<evidence type="ECO:0000256" key="3">
    <source>
        <dbReference type="ARBA" id="ARBA00023015"/>
    </source>
</evidence>
<evidence type="ECO:0000259" key="7">
    <source>
        <dbReference type="Pfam" id="PF05179"/>
    </source>
</evidence>
<dbReference type="GO" id="GO:0032968">
    <property type="term" value="P:positive regulation of transcription elongation by RNA polymerase II"/>
    <property type="evidence" value="ECO:0007669"/>
    <property type="project" value="TreeGrafter"/>
</dbReference>
<evidence type="ECO:0000256" key="2">
    <source>
        <dbReference type="ARBA" id="ARBA00010427"/>
    </source>
</evidence>
<dbReference type="FunFam" id="3.40.50.11990:FF:000002">
    <property type="entry name" value="protein CDC73 homolog"/>
    <property type="match status" value="1"/>
</dbReference>
<dbReference type="InterPro" id="IPR032041">
    <property type="entry name" value="Cdc73_N"/>
</dbReference>
<feature type="domain" description="Paf1 complex subunit Cdc73 N-terminal" evidence="8">
    <location>
        <begin position="1"/>
        <end position="302"/>
    </location>
</feature>
<dbReference type="Pfam" id="PF05179">
    <property type="entry name" value="CDC73_C"/>
    <property type="match status" value="1"/>
</dbReference>
<name>A0A6V7U3G2_MELEN</name>
<evidence type="ECO:0000313" key="10">
    <source>
        <dbReference type="Proteomes" id="UP000580250"/>
    </source>
</evidence>
<dbReference type="Proteomes" id="UP000580250">
    <property type="component" value="Unassembled WGS sequence"/>
</dbReference>
<dbReference type="GO" id="GO:0016593">
    <property type="term" value="C:Cdc73/Paf1 complex"/>
    <property type="evidence" value="ECO:0007669"/>
    <property type="project" value="InterPro"/>
</dbReference>
<evidence type="ECO:0000256" key="5">
    <source>
        <dbReference type="ARBA" id="ARBA00023242"/>
    </source>
</evidence>
<dbReference type="OrthoDB" id="2186602at2759"/>
<evidence type="ECO:0000259" key="8">
    <source>
        <dbReference type="Pfam" id="PF16050"/>
    </source>
</evidence>
<protein>
    <submittedName>
        <fullName evidence="9">Uncharacterized protein</fullName>
    </submittedName>
</protein>
<comment type="similarity">
    <text evidence="2">Belongs to the CDC73 family.</text>
</comment>
<feature type="compositionally biased region" description="Polar residues" evidence="6">
    <location>
        <begin position="343"/>
        <end position="355"/>
    </location>
</feature>
<dbReference type="GO" id="GO:0006368">
    <property type="term" value="P:transcription elongation by RNA polymerase II"/>
    <property type="evidence" value="ECO:0007669"/>
    <property type="project" value="InterPro"/>
</dbReference>
<comment type="caution">
    <text evidence="9">The sequence shown here is derived from an EMBL/GenBank/DDBJ whole genome shotgun (WGS) entry which is preliminary data.</text>
</comment>
<feature type="region of interest" description="Disordered" evidence="6">
    <location>
        <begin position="338"/>
        <end position="385"/>
    </location>
</feature>
<keyword evidence="5" id="KW-0539">Nucleus</keyword>
<gene>
    <name evidence="9" type="ORF">MENT_LOCUS7657</name>
</gene>
<dbReference type="Gene3D" id="3.40.50.11990">
    <property type="entry name" value="RNA polymerase II accessory factor, Cdc73 C-terminal domain"/>
    <property type="match status" value="1"/>
</dbReference>
<sequence length="547" mass="62469">MADPLSLLQEYAMNKRELGEVKHNGKLYYVFGDIAYPHDAKTNLGVYNKQDEYYSIESILLFWNMRDLQHTAYVRDVSGRGIASITRVQRRDLLDFLNGGALPKEANMLAPVPPHIPTSHLHADESQQHAQKQYEPERKRPRIDQHHDKKGQRIDKILEKSVEKGNSEQVRGLSNELSAERVAQLRSRVKSNLKNKALDEESFISVSQETATTATSDSIGRFIAEKERTRKDRTTCLESQSRDFSSIISVLKDLQMRENQAKSLAHHSAGVYSSGASTGTAMQNTKMQRQAVSAGYSRYDQEIFQRETVADFEIETDLSFHGQGALVNNQQQRLVPTADAVSSLPSNSATTNGIHKSTDQHPSRPNSVAPSMSGSRSQPKRVSRTPIIVIPATGTALITMYNARDILQDLRFVSSEEKKRTYSRRDNELLLQIQKNNVTVPYRVIDNPTRLKDDEWERIVAVFVQGPAWQFKGWKWNGNPVEIFSNVAAFHLKFEEQKMDPNVAKWSVNVLQLSRTKRHLDRAILQRFWEILDRHIAKSSKRDWLRY</sequence>
<organism evidence="9 10">
    <name type="scientific">Meloidogyne enterolobii</name>
    <name type="common">Root-knot nematode worm</name>
    <name type="synonym">Meloidogyne mayaguensis</name>
    <dbReference type="NCBI Taxonomy" id="390850"/>
    <lineage>
        <taxon>Eukaryota</taxon>
        <taxon>Metazoa</taxon>
        <taxon>Ecdysozoa</taxon>
        <taxon>Nematoda</taxon>
        <taxon>Chromadorea</taxon>
        <taxon>Rhabditida</taxon>
        <taxon>Tylenchina</taxon>
        <taxon>Tylenchomorpha</taxon>
        <taxon>Tylenchoidea</taxon>
        <taxon>Meloidogynidae</taxon>
        <taxon>Meloidogyninae</taxon>
        <taxon>Meloidogyne</taxon>
    </lineage>
</organism>
<dbReference type="EMBL" id="CAJEWN010000032">
    <property type="protein sequence ID" value="CAD2143643.1"/>
    <property type="molecule type" value="Genomic_DNA"/>
</dbReference>
<feature type="compositionally biased region" description="Polar residues" evidence="6">
    <location>
        <begin position="363"/>
        <end position="377"/>
    </location>
</feature>
<keyword evidence="4" id="KW-0804">Transcription</keyword>
<feature type="region of interest" description="Disordered" evidence="6">
    <location>
        <begin position="115"/>
        <end position="153"/>
    </location>
</feature>
<dbReference type="PANTHER" id="PTHR12466:SF8">
    <property type="entry name" value="PARAFIBROMIN"/>
    <property type="match status" value="1"/>
</dbReference>
<dbReference type="AlphaFoldDB" id="A0A6V7U3G2"/>
<dbReference type="InterPro" id="IPR007852">
    <property type="entry name" value="Cdc73/Parafibromin"/>
</dbReference>
<dbReference type="Pfam" id="PF16050">
    <property type="entry name" value="CDC73_N"/>
    <property type="match status" value="1"/>
</dbReference>
<feature type="compositionally biased region" description="Basic and acidic residues" evidence="6">
    <location>
        <begin position="121"/>
        <end position="153"/>
    </location>
</feature>
<dbReference type="InterPro" id="IPR031336">
    <property type="entry name" value="CDC73_C"/>
</dbReference>
<evidence type="ECO:0000256" key="6">
    <source>
        <dbReference type="SAM" id="MobiDB-lite"/>
    </source>
</evidence>
<comment type="subcellular location">
    <subcellularLocation>
        <location evidence="1">Nucleus</location>
    </subcellularLocation>
</comment>
<dbReference type="GO" id="GO:0000993">
    <property type="term" value="F:RNA polymerase II complex binding"/>
    <property type="evidence" value="ECO:0007669"/>
    <property type="project" value="TreeGrafter"/>
</dbReference>
<keyword evidence="3" id="KW-0805">Transcription regulation</keyword>
<evidence type="ECO:0000256" key="1">
    <source>
        <dbReference type="ARBA" id="ARBA00004123"/>
    </source>
</evidence>
<feature type="domain" description="Cell division control protein 73 C-terminal" evidence="7">
    <location>
        <begin position="383"/>
        <end position="535"/>
    </location>
</feature>